<dbReference type="PROSITE" id="PS51257">
    <property type="entry name" value="PROKAR_LIPOPROTEIN"/>
    <property type="match status" value="1"/>
</dbReference>
<dbReference type="GeneID" id="84578413"/>
<dbReference type="RefSeq" id="WP_102197913.1">
    <property type="nucleotide sequence ID" value="NZ_JAHAHW010000010.1"/>
</dbReference>
<comment type="caution">
    <text evidence="1">The sequence shown here is derived from an EMBL/GenBank/DDBJ whole genome shotgun (WGS) entry which is preliminary data.</text>
</comment>
<organism evidence="1 2">
    <name type="scientific">Anaerococcus hydrogenalis</name>
    <dbReference type="NCBI Taxonomy" id="33029"/>
    <lineage>
        <taxon>Bacteria</taxon>
        <taxon>Bacillati</taxon>
        <taxon>Bacillota</taxon>
        <taxon>Tissierellia</taxon>
        <taxon>Tissierellales</taxon>
        <taxon>Peptoniphilaceae</taxon>
        <taxon>Anaerococcus</taxon>
    </lineage>
</organism>
<evidence type="ECO:0008006" key="3">
    <source>
        <dbReference type="Google" id="ProtNLM"/>
    </source>
</evidence>
<reference evidence="1 2" key="1">
    <citation type="submission" date="2017-09" db="EMBL/GenBank/DDBJ databases">
        <title>Bacterial strain isolated from the female urinary microbiota.</title>
        <authorList>
            <person name="Thomas-White K."/>
            <person name="Kumar N."/>
            <person name="Forster S."/>
            <person name="Putonti C."/>
            <person name="Lawley T."/>
            <person name="Wolfe A.J."/>
        </authorList>
    </citation>
    <scope>NUCLEOTIDE SEQUENCE [LARGE SCALE GENOMIC DNA]</scope>
    <source>
        <strain evidence="1 2">UMB0204</strain>
    </source>
</reference>
<protein>
    <recommendedName>
        <fullName evidence="3">Lipoprotein</fullName>
    </recommendedName>
</protein>
<evidence type="ECO:0000313" key="1">
    <source>
        <dbReference type="EMBL" id="PMC81991.1"/>
    </source>
</evidence>
<accession>A0A2N6UK11</accession>
<gene>
    <name evidence="1" type="ORF">CJ192_04370</name>
</gene>
<proteinExistence type="predicted"/>
<dbReference type="AlphaFoldDB" id="A0A2N6UK11"/>
<name>A0A2N6UK11_9FIRM</name>
<dbReference type="EMBL" id="PNHP01000002">
    <property type="protein sequence ID" value="PMC81991.1"/>
    <property type="molecule type" value="Genomic_DNA"/>
</dbReference>
<evidence type="ECO:0000313" key="2">
    <source>
        <dbReference type="Proteomes" id="UP000235658"/>
    </source>
</evidence>
<dbReference type="Proteomes" id="UP000235658">
    <property type="component" value="Unassembled WGS sequence"/>
</dbReference>
<sequence length="199" mass="22564">MKNKLIYLLLLSLIFTGCSKKSTRIIETSDNLENSNISSNVTDNNISNKVSDDPSFIIENIEENKLSEEDYEQDSKVDDKNLLTSYGSYGASLVDKSREGWERGYVDYVKFENGYLIFSGILNYNEEMTGSFGDSTFDEGVYKFKLDPNVKIMAKSGLAKPEMMNEEEFINYLEKCRRSGLGFVVNVDNSMAYEVIISS</sequence>